<evidence type="ECO:0000313" key="2">
    <source>
        <dbReference type="Proteomes" id="UP000001744"/>
    </source>
</evidence>
<dbReference type="AlphaFoldDB" id="T0S353"/>
<protein>
    <submittedName>
        <fullName evidence="1">Uncharacterized protein</fullName>
    </submittedName>
</protein>
<reference evidence="1 2" key="1">
    <citation type="journal article" date="2011" name="Science">
        <title>Comparative functional genomics of the fission yeasts.</title>
        <authorList>
            <person name="Rhind N."/>
            <person name="Chen Z."/>
            <person name="Yassour M."/>
            <person name="Thompson D.A."/>
            <person name="Haas B.J."/>
            <person name="Habib N."/>
            <person name="Wapinski I."/>
            <person name="Roy S."/>
            <person name="Lin M.F."/>
            <person name="Heiman D.I."/>
            <person name="Young S.K."/>
            <person name="Furuya K."/>
            <person name="Guo Y."/>
            <person name="Pidoux A."/>
            <person name="Chen H.M."/>
            <person name="Robbertse B."/>
            <person name="Goldberg J.M."/>
            <person name="Aoki K."/>
            <person name="Bayne E.H."/>
            <person name="Berlin A.M."/>
            <person name="Desjardins C.A."/>
            <person name="Dobbs E."/>
            <person name="Dukaj L."/>
            <person name="Fan L."/>
            <person name="FitzGerald M.G."/>
            <person name="French C."/>
            <person name="Gujja S."/>
            <person name="Hansen K."/>
            <person name="Keifenheim D."/>
            <person name="Levin J.Z."/>
            <person name="Mosher R.A."/>
            <person name="Mueller C.A."/>
            <person name="Pfiffner J."/>
            <person name="Priest M."/>
            <person name="Russ C."/>
            <person name="Smialowska A."/>
            <person name="Swoboda P."/>
            <person name="Sykes S.M."/>
            <person name="Vaughn M."/>
            <person name="Vengrova S."/>
            <person name="Yoder R."/>
            <person name="Zeng Q."/>
            <person name="Allshire R."/>
            <person name="Baulcombe D."/>
            <person name="Birren B.W."/>
            <person name="Brown W."/>
            <person name="Ekwall K."/>
            <person name="Kellis M."/>
            <person name="Leatherwood J."/>
            <person name="Levin H."/>
            <person name="Margalit H."/>
            <person name="Martienssen R."/>
            <person name="Nieduszynski C.A."/>
            <person name="Spatafora J.W."/>
            <person name="Friedman N."/>
            <person name="Dalgaard J.Z."/>
            <person name="Baumann P."/>
            <person name="Niki H."/>
            <person name="Regev A."/>
            <person name="Nusbaum C."/>
        </authorList>
    </citation>
    <scope>NUCLEOTIDE SEQUENCE [LARGE SCALE GENOMIC DNA]</scope>
    <source>
        <strain evidence="2">yFS275 / FY16936</strain>
    </source>
</reference>
<gene>
    <name evidence="1" type="ORF">SJAG_06013</name>
</gene>
<sequence>MTRGLAHPGVMCGKGEEDRRRAGCRGREAIRSTSNWTATQLQLQLQLQPQNYSDSFNCRFHCNYNYNYGGRFCCALLSLASITSASVCSTIPF</sequence>
<dbReference type="HOGENOM" id="CLU_2400935_0_0_1"/>
<dbReference type="JaponicusDB" id="SJAG_06013"/>
<dbReference type="GeneID" id="22831106"/>
<dbReference type="RefSeq" id="XP_011048984.1">
    <property type="nucleotide sequence ID" value="XM_011050682.1"/>
</dbReference>
<name>T0S353_SCHJY</name>
<accession>T0S353</accession>
<proteinExistence type="predicted"/>
<dbReference type="Proteomes" id="UP000001744">
    <property type="component" value="Unassembled WGS sequence"/>
</dbReference>
<dbReference type="EMBL" id="KE651166">
    <property type="protein sequence ID" value="EQC53056.1"/>
    <property type="molecule type" value="Genomic_DNA"/>
</dbReference>
<dbReference type="VEuPathDB" id="FungiDB:SJAG_06013"/>
<keyword evidence="2" id="KW-1185">Reference proteome</keyword>
<organism evidence="1 2">
    <name type="scientific">Schizosaccharomyces japonicus (strain yFS275 / FY16936)</name>
    <name type="common">Fission yeast</name>
    <dbReference type="NCBI Taxonomy" id="402676"/>
    <lineage>
        <taxon>Eukaryota</taxon>
        <taxon>Fungi</taxon>
        <taxon>Dikarya</taxon>
        <taxon>Ascomycota</taxon>
        <taxon>Taphrinomycotina</taxon>
        <taxon>Schizosaccharomycetes</taxon>
        <taxon>Schizosaccharomycetales</taxon>
        <taxon>Schizosaccharomycetaceae</taxon>
        <taxon>Schizosaccharomyces</taxon>
    </lineage>
</organism>
<evidence type="ECO:0000313" key="1">
    <source>
        <dbReference type="EMBL" id="EQC53056.1"/>
    </source>
</evidence>